<keyword evidence="6 7" id="KW-0998">Cell outer membrane</keyword>
<feature type="signal peptide" evidence="8">
    <location>
        <begin position="1"/>
        <end position="23"/>
    </location>
</feature>
<evidence type="ECO:0000256" key="6">
    <source>
        <dbReference type="ARBA" id="ARBA00023237"/>
    </source>
</evidence>
<proteinExistence type="inferred from homology"/>
<dbReference type="PATRIC" id="fig|1354251.4.peg.455"/>
<dbReference type="GO" id="GO:0009279">
    <property type="term" value="C:cell outer membrane"/>
    <property type="evidence" value="ECO:0007669"/>
    <property type="project" value="UniProtKB-SubCell"/>
</dbReference>
<dbReference type="AlphaFoldDB" id="A0A1B7IVE3"/>
<keyword evidence="7" id="KW-0204">Cytolysis</keyword>
<name>A0A1B7IVE3_9ENTR</name>
<dbReference type="InterPro" id="IPR003423">
    <property type="entry name" value="OMP_efflux"/>
</dbReference>
<keyword evidence="10" id="KW-1185">Reference proteome</keyword>
<comment type="caution">
    <text evidence="9">The sequence shown here is derived from an EMBL/GenBank/DDBJ whole genome shotgun (WGS) entry which is preliminary data.</text>
</comment>
<dbReference type="GO" id="GO:1990281">
    <property type="term" value="C:efflux pump complex"/>
    <property type="evidence" value="ECO:0007669"/>
    <property type="project" value="TreeGrafter"/>
</dbReference>
<organism evidence="9 10">
    <name type="scientific">Buttiauxella brennerae ATCC 51605</name>
    <dbReference type="NCBI Taxonomy" id="1354251"/>
    <lineage>
        <taxon>Bacteria</taxon>
        <taxon>Pseudomonadati</taxon>
        <taxon>Pseudomonadota</taxon>
        <taxon>Gammaproteobacteria</taxon>
        <taxon>Enterobacterales</taxon>
        <taxon>Enterobacteriaceae</taxon>
        <taxon>Buttiauxella</taxon>
    </lineage>
</organism>
<dbReference type="EMBL" id="LXER01000006">
    <property type="protein sequence ID" value="OAT33903.1"/>
    <property type="molecule type" value="Genomic_DNA"/>
</dbReference>
<keyword evidence="2 7" id="KW-0813">Transport</keyword>
<dbReference type="PIRSF" id="PIRSF001892">
    <property type="entry name" value="CyaE"/>
    <property type="match status" value="1"/>
</dbReference>
<evidence type="ECO:0000256" key="5">
    <source>
        <dbReference type="ARBA" id="ARBA00023136"/>
    </source>
</evidence>
<protein>
    <recommendedName>
        <fullName evidence="7">Protein CyaE</fullName>
    </recommendedName>
</protein>
<evidence type="ECO:0000256" key="2">
    <source>
        <dbReference type="ARBA" id="ARBA00022448"/>
    </source>
</evidence>
<keyword evidence="5 7" id="KW-0472">Membrane</keyword>
<dbReference type="InterPro" id="IPR051906">
    <property type="entry name" value="TolC-like"/>
</dbReference>
<feature type="chain" id="PRO_5008594460" description="Protein CyaE" evidence="8">
    <location>
        <begin position="24"/>
        <end position="483"/>
    </location>
</feature>
<dbReference type="SUPFAM" id="SSF56954">
    <property type="entry name" value="Outer membrane efflux proteins (OEP)"/>
    <property type="match status" value="1"/>
</dbReference>
<comment type="subcellular location">
    <subcellularLocation>
        <location evidence="7">Cell outer membrane</location>
        <topology evidence="7">Peripheral membrane protein</topology>
    </subcellularLocation>
</comment>
<sequence>MNAKKVLIALGLLGLGLQPVAYAQEETGLLDDPLLAHPMQLQEGATLPDASHINCAISVDFTQPLALSDAVDTALCNNPQIRATWAEIKVQTGAVGEARAAYLPTITGSVSRLKDTTTYSSGSQQPASSSIGNQYYGSLNWRLFDFGGRAANREAANQMLLAAIAGHDAALQKTMVSVIQAYFETMTSQAVLEARLQISQLAQQTLSVAKRREEKGATTQDDTLQATTALAKAQLNAMHSRGDFQKNLALLKQAMGINLETPVNLPAQPERVIPSDIHDLNQWLKQAQTRHPAIMQARAKWQADKDKITQVRSDGLPTLDMTAHISRNGFPNQGLSTINQTDKDIGLTVSIPLFDGFSRHYKILEARAQAEQSEAQLADTTAHILTDVVKAWADAKTALGVLTVSQQLLDAAQASVNSSRRRYDKNVADILEVLNAQSALADAQQQRIQAIADWQSARLSLLANTGILGQLPATVESHNADVP</sequence>
<dbReference type="Proteomes" id="UP000078410">
    <property type="component" value="Unassembled WGS sequence"/>
</dbReference>
<evidence type="ECO:0000256" key="8">
    <source>
        <dbReference type="SAM" id="SignalP"/>
    </source>
</evidence>
<dbReference type="Pfam" id="PF02321">
    <property type="entry name" value="OEP"/>
    <property type="match status" value="2"/>
</dbReference>
<dbReference type="Gene3D" id="1.20.1600.10">
    <property type="entry name" value="Outer membrane efflux proteins (OEP)"/>
    <property type="match status" value="1"/>
</dbReference>
<evidence type="ECO:0000256" key="7">
    <source>
        <dbReference type="PIRNR" id="PIRNR001892"/>
    </source>
</evidence>
<dbReference type="PANTHER" id="PTHR30026:SF20">
    <property type="entry name" value="OUTER MEMBRANE PROTEIN TOLC"/>
    <property type="match status" value="1"/>
</dbReference>
<keyword evidence="3" id="KW-1134">Transmembrane beta strand</keyword>
<evidence type="ECO:0000256" key="1">
    <source>
        <dbReference type="ARBA" id="ARBA00007613"/>
    </source>
</evidence>
<dbReference type="GO" id="GO:0015288">
    <property type="term" value="F:porin activity"/>
    <property type="evidence" value="ECO:0007669"/>
    <property type="project" value="TreeGrafter"/>
</dbReference>
<dbReference type="RefSeq" id="WP_209438116.1">
    <property type="nucleotide sequence ID" value="NZ_LXER01000006.1"/>
</dbReference>
<reference evidence="9 10" key="1">
    <citation type="submission" date="2016-04" db="EMBL/GenBank/DDBJ databases">
        <title>ATOL: Assembling a taxonomically balanced genome-scale reconstruction of the evolutionary history of the Enterobacteriaceae.</title>
        <authorList>
            <person name="Plunkett G.III."/>
            <person name="Neeno-Eckwall E.C."/>
            <person name="Glasner J.D."/>
            <person name="Perna N.T."/>
        </authorList>
    </citation>
    <scope>NUCLEOTIDE SEQUENCE [LARGE SCALE GENOMIC DNA]</scope>
    <source>
        <strain evidence="9 10">ATCC 51605</strain>
    </source>
</reference>
<dbReference type="GO" id="GO:0015562">
    <property type="term" value="F:efflux transmembrane transporter activity"/>
    <property type="evidence" value="ECO:0007669"/>
    <property type="project" value="InterPro"/>
</dbReference>
<dbReference type="PANTHER" id="PTHR30026">
    <property type="entry name" value="OUTER MEMBRANE PROTEIN TOLC"/>
    <property type="match status" value="1"/>
</dbReference>
<keyword evidence="7" id="KW-0354">Hemolysis</keyword>
<evidence type="ECO:0000313" key="10">
    <source>
        <dbReference type="Proteomes" id="UP000078410"/>
    </source>
</evidence>
<evidence type="ECO:0000256" key="4">
    <source>
        <dbReference type="ARBA" id="ARBA00022692"/>
    </source>
</evidence>
<dbReference type="InterPro" id="IPR028351">
    <property type="entry name" value="CyaE"/>
</dbReference>
<dbReference type="GO" id="GO:0031640">
    <property type="term" value="P:killing of cells of another organism"/>
    <property type="evidence" value="ECO:0007669"/>
    <property type="project" value="UniProtKB-KW"/>
</dbReference>
<keyword evidence="4" id="KW-0812">Transmembrane</keyword>
<keyword evidence="8" id="KW-0732">Signal</keyword>
<evidence type="ECO:0000256" key="3">
    <source>
        <dbReference type="ARBA" id="ARBA00022452"/>
    </source>
</evidence>
<comment type="function">
    <text evidence="7">CyaE is necessary for transport of calmodulin-sensitive adenylate cyclase-hemolysin (cyclolysin).</text>
</comment>
<gene>
    <name evidence="9" type="ORF">M975_0438</name>
</gene>
<accession>A0A1B7IVE3</accession>
<comment type="similarity">
    <text evidence="1 7">Belongs to the outer membrane factor (OMF) (TC 1.B.17) family.</text>
</comment>
<evidence type="ECO:0000313" key="9">
    <source>
        <dbReference type="EMBL" id="OAT33903.1"/>
    </source>
</evidence>